<comment type="caution">
    <text evidence="2">The sequence shown here is derived from an EMBL/GenBank/DDBJ whole genome shotgun (WGS) entry which is preliminary data.</text>
</comment>
<dbReference type="EMBL" id="JAFEKC020000001">
    <property type="protein sequence ID" value="KAK0516848.1"/>
    <property type="molecule type" value="Genomic_DNA"/>
</dbReference>
<reference evidence="2" key="1">
    <citation type="submission" date="2023-03" db="EMBL/GenBank/DDBJ databases">
        <title>Complete genome of Cladonia borealis.</title>
        <authorList>
            <person name="Park H."/>
        </authorList>
    </citation>
    <scope>NUCLEOTIDE SEQUENCE</scope>
    <source>
        <strain evidence="2">ANT050790</strain>
    </source>
</reference>
<accession>A0AA39RB16</accession>
<sequence>MAMTTNYKNPYVLHRPDFNLGAGKAITSHDDSGQVFTEAICYGGPMTADWLWMTKGYPKRARNSRSRGAGCSSLLNMAIRSVLYNSYSITPESLEGVPWELASVLWKQIVASQLDSVKVWKIFACAFPHEVDENLKHKHHTIVEPNMKLSDYMNPITSPSLSWITSLTLSNITCSRTDLIQISRIINIGTLSIGPNVEAPDIGIDDSIIRGWGRLATDSDAFTVLRVLSCRSQKEMTFRIFAYLNQFPSLDLFKVEHSNLGPQGKPLALQHGWKSITGVDLGSLHVKGGTEGMGWDSAADACFRVGEQFYAVTEDGVTGIDELPVLHLALGYIPAVPIVDKTGNHTWQCFYRTKREASQRDDPLRNSKKRNLEEVQPKLPRKKPTMRASKQQNLEDVLMGFGG</sequence>
<organism evidence="2 3">
    <name type="scientific">Cladonia borealis</name>
    <dbReference type="NCBI Taxonomy" id="184061"/>
    <lineage>
        <taxon>Eukaryota</taxon>
        <taxon>Fungi</taxon>
        <taxon>Dikarya</taxon>
        <taxon>Ascomycota</taxon>
        <taxon>Pezizomycotina</taxon>
        <taxon>Lecanoromycetes</taxon>
        <taxon>OSLEUM clade</taxon>
        <taxon>Lecanoromycetidae</taxon>
        <taxon>Lecanorales</taxon>
        <taxon>Lecanorineae</taxon>
        <taxon>Cladoniaceae</taxon>
        <taxon>Cladonia</taxon>
    </lineage>
</organism>
<dbReference type="AlphaFoldDB" id="A0AA39RB16"/>
<evidence type="ECO:0000313" key="3">
    <source>
        <dbReference type="Proteomes" id="UP001166286"/>
    </source>
</evidence>
<feature type="region of interest" description="Disordered" evidence="1">
    <location>
        <begin position="358"/>
        <end position="394"/>
    </location>
</feature>
<proteinExistence type="predicted"/>
<evidence type="ECO:0000256" key="1">
    <source>
        <dbReference type="SAM" id="MobiDB-lite"/>
    </source>
</evidence>
<protein>
    <submittedName>
        <fullName evidence="2">Uncharacterized protein</fullName>
    </submittedName>
</protein>
<gene>
    <name evidence="2" type="ORF">JMJ35_000003</name>
</gene>
<evidence type="ECO:0000313" key="2">
    <source>
        <dbReference type="EMBL" id="KAK0516848.1"/>
    </source>
</evidence>
<dbReference type="Proteomes" id="UP001166286">
    <property type="component" value="Unassembled WGS sequence"/>
</dbReference>
<name>A0AA39RB16_9LECA</name>
<keyword evidence="3" id="KW-1185">Reference proteome</keyword>
<feature type="compositionally biased region" description="Basic and acidic residues" evidence="1">
    <location>
        <begin position="358"/>
        <end position="376"/>
    </location>
</feature>